<organism evidence="2 3">
    <name type="scientific">Fusarium solani</name>
    <name type="common">Filamentous fungus</name>
    <dbReference type="NCBI Taxonomy" id="169388"/>
    <lineage>
        <taxon>Eukaryota</taxon>
        <taxon>Fungi</taxon>
        <taxon>Dikarya</taxon>
        <taxon>Ascomycota</taxon>
        <taxon>Pezizomycotina</taxon>
        <taxon>Sordariomycetes</taxon>
        <taxon>Hypocreomycetidae</taxon>
        <taxon>Hypocreales</taxon>
        <taxon>Nectriaceae</taxon>
        <taxon>Fusarium</taxon>
        <taxon>Fusarium solani species complex</taxon>
    </lineage>
</organism>
<dbReference type="SUPFAM" id="SSF56112">
    <property type="entry name" value="Protein kinase-like (PK-like)"/>
    <property type="match status" value="1"/>
</dbReference>
<accession>A0A9P9KSY7</accession>
<dbReference type="OrthoDB" id="2968323at2759"/>
<dbReference type="Gene3D" id="3.90.1200.10">
    <property type="match status" value="1"/>
</dbReference>
<evidence type="ECO:0000313" key="2">
    <source>
        <dbReference type="EMBL" id="KAH7267934.1"/>
    </source>
</evidence>
<feature type="domain" description="Aminoglycoside phosphotransferase" evidence="1">
    <location>
        <begin position="46"/>
        <end position="117"/>
    </location>
</feature>
<dbReference type="PANTHER" id="PTHR21310:SF13">
    <property type="entry name" value="AMINOGLYCOSIDE PHOSPHOTRANSFERASE DOMAIN-CONTAINING PROTEIN"/>
    <property type="match status" value="1"/>
</dbReference>
<comment type="caution">
    <text evidence="2">The sequence shown here is derived from an EMBL/GenBank/DDBJ whole genome shotgun (WGS) entry which is preliminary data.</text>
</comment>
<evidence type="ECO:0000259" key="1">
    <source>
        <dbReference type="Pfam" id="PF01636"/>
    </source>
</evidence>
<sequence length="238" mass="27201">MPFFWGDRINLDMDRGPFRHSRDWIAARLQFAESDCLAVLRKYPEGAELDRDAEADREDATRTASIITKLHQLIDLVFPETAMAEETTVLSHTDLSRSNILVDNAGNLTGVVDWECISALPLWKACSYPSFLEGRPRRDKPDATRYAHDLDQIPSRLYLEHLLEYELTLLRPLFLEEMERVEPRWITVFNASQLQRDFDLAVEDCDSEFLARDILRWADGIAGGIGSLGSLREMIDGA</sequence>
<dbReference type="Proteomes" id="UP000736672">
    <property type="component" value="Unassembled WGS sequence"/>
</dbReference>
<dbReference type="AlphaFoldDB" id="A0A9P9KSY7"/>
<keyword evidence="3" id="KW-1185">Reference proteome</keyword>
<dbReference type="EMBL" id="JAGTJS010000005">
    <property type="protein sequence ID" value="KAH7267934.1"/>
    <property type="molecule type" value="Genomic_DNA"/>
</dbReference>
<dbReference type="InterPro" id="IPR002575">
    <property type="entry name" value="Aminoglycoside_PTrfase"/>
</dbReference>
<gene>
    <name evidence="2" type="ORF">B0J15DRAFT_577703</name>
</gene>
<dbReference type="PANTHER" id="PTHR21310">
    <property type="entry name" value="AMINOGLYCOSIDE PHOSPHOTRANSFERASE-RELATED-RELATED"/>
    <property type="match status" value="1"/>
</dbReference>
<proteinExistence type="predicted"/>
<dbReference type="InterPro" id="IPR051678">
    <property type="entry name" value="AGP_Transferase"/>
</dbReference>
<evidence type="ECO:0000313" key="3">
    <source>
        <dbReference type="Proteomes" id="UP000736672"/>
    </source>
</evidence>
<protein>
    <recommendedName>
        <fullName evidence="1">Aminoglycoside phosphotransferase domain-containing protein</fullName>
    </recommendedName>
</protein>
<name>A0A9P9KSY7_FUSSL</name>
<reference evidence="2" key="1">
    <citation type="journal article" date="2021" name="Nat. Commun.">
        <title>Genetic determinants of endophytism in the Arabidopsis root mycobiome.</title>
        <authorList>
            <person name="Mesny F."/>
            <person name="Miyauchi S."/>
            <person name="Thiergart T."/>
            <person name="Pickel B."/>
            <person name="Atanasova L."/>
            <person name="Karlsson M."/>
            <person name="Huettel B."/>
            <person name="Barry K.W."/>
            <person name="Haridas S."/>
            <person name="Chen C."/>
            <person name="Bauer D."/>
            <person name="Andreopoulos W."/>
            <person name="Pangilinan J."/>
            <person name="LaButti K."/>
            <person name="Riley R."/>
            <person name="Lipzen A."/>
            <person name="Clum A."/>
            <person name="Drula E."/>
            <person name="Henrissat B."/>
            <person name="Kohler A."/>
            <person name="Grigoriev I.V."/>
            <person name="Martin F.M."/>
            <person name="Hacquard S."/>
        </authorList>
    </citation>
    <scope>NUCLEOTIDE SEQUENCE</scope>
    <source>
        <strain evidence="2">FSSC 5 MPI-SDFR-AT-0091</strain>
    </source>
</reference>
<dbReference type="Pfam" id="PF01636">
    <property type="entry name" value="APH"/>
    <property type="match status" value="1"/>
</dbReference>
<dbReference type="InterPro" id="IPR011009">
    <property type="entry name" value="Kinase-like_dom_sf"/>
</dbReference>